<evidence type="ECO:0000313" key="2">
    <source>
        <dbReference type="EMBL" id="OGY09047.1"/>
    </source>
</evidence>
<accession>A0A1G1V0Y1</accession>
<name>A0A1G1V0Y1_9BACT</name>
<dbReference type="Pfam" id="PF09413">
    <property type="entry name" value="DUF2007"/>
    <property type="match status" value="1"/>
</dbReference>
<comment type="caution">
    <text evidence="2">The sequence shown here is derived from an EMBL/GenBank/DDBJ whole genome shotgun (WGS) entry which is preliminary data.</text>
</comment>
<dbReference type="Proteomes" id="UP000177967">
    <property type="component" value="Unassembled WGS sequence"/>
</dbReference>
<organism evidence="2 3">
    <name type="scientific">Candidatus Blackburnbacteria bacterium RIFCSPHIGHO2_01_FULL_43_15b</name>
    <dbReference type="NCBI Taxonomy" id="1797513"/>
    <lineage>
        <taxon>Bacteria</taxon>
        <taxon>Candidatus Blackburniibacteriota</taxon>
    </lineage>
</organism>
<dbReference type="InterPro" id="IPR018551">
    <property type="entry name" value="DUF2007"/>
</dbReference>
<dbReference type="STRING" id="1797513.A2782_00990"/>
<dbReference type="EMBL" id="MHBW01000017">
    <property type="protein sequence ID" value="OGY09047.1"/>
    <property type="molecule type" value="Genomic_DNA"/>
</dbReference>
<dbReference type="AlphaFoldDB" id="A0A1G1V0Y1"/>
<evidence type="ECO:0000259" key="1">
    <source>
        <dbReference type="Pfam" id="PF09413"/>
    </source>
</evidence>
<gene>
    <name evidence="2" type="ORF">A2782_00990</name>
</gene>
<sequence length="69" mass="7458">MTELVAVTSYPARLEAEIAKGFLEVNGITAEIEADDAGGVHQFPAYSFGAQIKVSKKDFEKAKKLLADK</sequence>
<proteinExistence type="predicted"/>
<feature type="domain" description="DUF2007" evidence="1">
    <location>
        <begin position="12"/>
        <end position="68"/>
    </location>
</feature>
<protein>
    <recommendedName>
        <fullName evidence="1">DUF2007 domain-containing protein</fullName>
    </recommendedName>
</protein>
<evidence type="ECO:0000313" key="3">
    <source>
        <dbReference type="Proteomes" id="UP000177967"/>
    </source>
</evidence>
<reference evidence="2 3" key="1">
    <citation type="journal article" date="2016" name="Nat. Commun.">
        <title>Thousands of microbial genomes shed light on interconnected biogeochemical processes in an aquifer system.</title>
        <authorList>
            <person name="Anantharaman K."/>
            <person name="Brown C.T."/>
            <person name="Hug L.A."/>
            <person name="Sharon I."/>
            <person name="Castelle C.J."/>
            <person name="Probst A.J."/>
            <person name="Thomas B.C."/>
            <person name="Singh A."/>
            <person name="Wilkins M.J."/>
            <person name="Karaoz U."/>
            <person name="Brodie E.L."/>
            <person name="Williams K.H."/>
            <person name="Hubbard S.S."/>
            <person name="Banfield J.F."/>
        </authorList>
    </citation>
    <scope>NUCLEOTIDE SEQUENCE [LARGE SCALE GENOMIC DNA]</scope>
</reference>